<comment type="caution">
    <text evidence="2">Lacks conserved residue(s) required for the propagation of feature annotation.</text>
</comment>
<comment type="caution">
    <text evidence="4">The sequence shown here is derived from an EMBL/GenBank/DDBJ whole genome shotgun (WGS) entry which is preliminary data.</text>
</comment>
<dbReference type="Gene3D" id="1.10.357.10">
    <property type="entry name" value="Tetracycline Repressor, domain 2"/>
    <property type="match status" value="1"/>
</dbReference>
<evidence type="ECO:0000256" key="1">
    <source>
        <dbReference type="ARBA" id="ARBA00023125"/>
    </source>
</evidence>
<evidence type="ECO:0000313" key="5">
    <source>
        <dbReference type="Proteomes" id="UP000253090"/>
    </source>
</evidence>
<dbReference type="PROSITE" id="PS50977">
    <property type="entry name" value="HTH_TETR_2"/>
    <property type="match status" value="1"/>
</dbReference>
<accession>A0A369BJD3</accession>
<proteinExistence type="predicted"/>
<gene>
    <name evidence="4" type="ORF">DFP94_103278</name>
</gene>
<dbReference type="GO" id="GO:0003677">
    <property type="term" value="F:DNA binding"/>
    <property type="evidence" value="ECO:0007669"/>
    <property type="project" value="UniProtKB-UniRule"/>
</dbReference>
<organism evidence="4 5">
    <name type="scientific">Fontibacillus phaseoli</name>
    <dbReference type="NCBI Taxonomy" id="1416533"/>
    <lineage>
        <taxon>Bacteria</taxon>
        <taxon>Bacillati</taxon>
        <taxon>Bacillota</taxon>
        <taxon>Bacilli</taxon>
        <taxon>Bacillales</taxon>
        <taxon>Paenibacillaceae</taxon>
        <taxon>Fontibacillus</taxon>
    </lineage>
</organism>
<dbReference type="Proteomes" id="UP000253090">
    <property type="component" value="Unassembled WGS sequence"/>
</dbReference>
<protein>
    <submittedName>
        <fullName evidence="4">TetR family transcriptional regulator</fullName>
    </submittedName>
</protein>
<dbReference type="RefSeq" id="WP_245954742.1">
    <property type="nucleotide sequence ID" value="NZ_QPJW01000003.1"/>
</dbReference>
<evidence type="ECO:0000256" key="2">
    <source>
        <dbReference type="PROSITE-ProRule" id="PRU00335"/>
    </source>
</evidence>
<dbReference type="Pfam" id="PF00440">
    <property type="entry name" value="TetR_N"/>
    <property type="match status" value="1"/>
</dbReference>
<keyword evidence="1 2" id="KW-0238">DNA-binding</keyword>
<dbReference type="InterPro" id="IPR001647">
    <property type="entry name" value="HTH_TetR"/>
</dbReference>
<dbReference type="EMBL" id="QPJW01000003">
    <property type="protein sequence ID" value="RCX20547.1"/>
    <property type="molecule type" value="Genomic_DNA"/>
</dbReference>
<dbReference type="SUPFAM" id="SSF46689">
    <property type="entry name" value="Homeodomain-like"/>
    <property type="match status" value="1"/>
</dbReference>
<reference evidence="4 5" key="1">
    <citation type="submission" date="2018-07" db="EMBL/GenBank/DDBJ databases">
        <title>Genomic Encyclopedia of Type Strains, Phase III (KMG-III): the genomes of soil and plant-associated and newly described type strains.</title>
        <authorList>
            <person name="Whitman W."/>
        </authorList>
    </citation>
    <scope>NUCLEOTIDE SEQUENCE [LARGE SCALE GENOMIC DNA]</scope>
    <source>
        <strain evidence="4 5">CECT 8333</strain>
    </source>
</reference>
<dbReference type="AlphaFoldDB" id="A0A369BJD3"/>
<sequence length="50" mass="5611">MKSAGVSKGTFYWYFESKETMTLELISGGRDKLVETIATGYRKKTGTVED</sequence>
<evidence type="ECO:0000313" key="4">
    <source>
        <dbReference type="EMBL" id="RCX20547.1"/>
    </source>
</evidence>
<evidence type="ECO:0000259" key="3">
    <source>
        <dbReference type="PROSITE" id="PS50977"/>
    </source>
</evidence>
<dbReference type="InterPro" id="IPR009057">
    <property type="entry name" value="Homeodomain-like_sf"/>
</dbReference>
<keyword evidence="5" id="KW-1185">Reference proteome</keyword>
<name>A0A369BJD3_9BACL</name>
<feature type="domain" description="HTH tetR-type" evidence="3">
    <location>
        <begin position="1"/>
        <end position="33"/>
    </location>
</feature>